<keyword evidence="2" id="KW-0677">Repeat</keyword>
<feature type="domain" description="PTS EIIB type-2" evidence="7">
    <location>
        <begin position="405"/>
        <end position="498"/>
    </location>
</feature>
<dbReference type="CDD" id="cd05568">
    <property type="entry name" value="PTS_IIB_bgl_like"/>
    <property type="match status" value="1"/>
</dbReference>
<dbReference type="PROSITE" id="PS51099">
    <property type="entry name" value="PTS_EIIB_TYPE_2"/>
    <property type="match status" value="1"/>
</dbReference>
<reference evidence="9 10" key="1">
    <citation type="submission" date="2018-08" db="EMBL/GenBank/DDBJ databases">
        <title>Draft genome sequence of Psychrilyobacter sp. strain SD5 isolated from Black Sea water.</title>
        <authorList>
            <person name="Yadav S."/>
            <person name="Villanueva L."/>
            <person name="Damste J.S.S."/>
        </authorList>
    </citation>
    <scope>NUCLEOTIDE SEQUENCE [LARGE SCALE GENOMIC DNA]</scope>
    <source>
        <strain evidence="9 10">SD5</strain>
    </source>
</reference>
<keyword evidence="4" id="KW-0010">Activator</keyword>
<evidence type="ECO:0000256" key="4">
    <source>
        <dbReference type="ARBA" id="ARBA00023159"/>
    </source>
</evidence>
<keyword evidence="10" id="KW-1185">Reference proteome</keyword>
<dbReference type="SUPFAM" id="SSF55804">
    <property type="entry name" value="Phoshotransferase/anion transport protein"/>
    <property type="match status" value="1"/>
</dbReference>
<dbReference type="PROSITE" id="PS51372">
    <property type="entry name" value="PRD_2"/>
    <property type="match status" value="2"/>
</dbReference>
<evidence type="ECO:0000313" key="10">
    <source>
        <dbReference type="Proteomes" id="UP000263486"/>
    </source>
</evidence>
<dbReference type="InterPro" id="IPR011608">
    <property type="entry name" value="PRD"/>
</dbReference>
<comment type="caution">
    <text evidence="9">The sequence shown here is derived from an EMBL/GenBank/DDBJ whole genome shotgun (WGS) entry which is preliminary data.</text>
</comment>
<dbReference type="InterPro" id="IPR016152">
    <property type="entry name" value="PTrfase/Anion_transptr"/>
</dbReference>
<dbReference type="Gene3D" id="3.40.50.2300">
    <property type="match status" value="1"/>
</dbReference>
<proteinExistence type="predicted"/>
<evidence type="ECO:0000256" key="5">
    <source>
        <dbReference type="ARBA" id="ARBA00023163"/>
    </source>
</evidence>
<accession>A0ABX9KFN4</accession>
<dbReference type="InterPro" id="IPR050661">
    <property type="entry name" value="BglG_antiterminators"/>
</dbReference>
<feature type="domain" description="PRD" evidence="8">
    <location>
        <begin position="293"/>
        <end position="400"/>
    </location>
</feature>
<dbReference type="Pfam" id="PF00359">
    <property type="entry name" value="PTS_EIIA_2"/>
    <property type="match status" value="1"/>
</dbReference>
<evidence type="ECO:0000256" key="1">
    <source>
        <dbReference type="ARBA" id="ARBA00022679"/>
    </source>
</evidence>
<feature type="domain" description="PRD" evidence="8">
    <location>
        <begin position="185"/>
        <end position="289"/>
    </location>
</feature>
<dbReference type="InterPro" id="IPR002178">
    <property type="entry name" value="PTS_EIIA_type-2_dom"/>
</dbReference>
<dbReference type="Pfam" id="PF00874">
    <property type="entry name" value="PRD"/>
    <property type="match status" value="2"/>
</dbReference>
<dbReference type="SUPFAM" id="SSF63520">
    <property type="entry name" value="PTS-regulatory domain, PRD"/>
    <property type="match status" value="2"/>
</dbReference>
<dbReference type="Gene3D" id="1.10.1790.10">
    <property type="entry name" value="PRD domain"/>
    <property type="match status" value="1"/>
</dbReference>
<dbReference type="SUPFAM" id="SSF52794">
    <property type="entry name" value="PTS system IIB component-like"/>
    <property type="match status" value="1"/>
</dbReference>
<evidence type="ECO:0000259" key="6">
    <source>
        <dbReference type="PROSITE" id="PS51094"/>
    </source>
</evidence>
<dbReference type="Proteomes" id="UP000263486">
    <property type="component" value="Unassembled WGS sequence"/>
</dbReference>
<evidence type="ECO:0000259" key="7">
    <source>
        <dbReference type="PROSITE" id="PS51099"/>
    </source>
</evidence>
<evidence type="ECO:0000256" key="3">
    <source>
        <dbReference type="ARBA" id="ARBA00023015"/>
    </source>
</evidence>
<sequence length="698" mass="81091">MLNKRMLLIIEYLINNNGKGILKEMVDFINMSERTIRYDIDKINEFLLDNKAGKVIKKPKGEIELFNPQKVKNYLLENFHKIFFLEYRDISILISILFKGKINISHLCEEFDLSRTTIKNDLKGIKKVLSKYNLELIINPKKGLLLEGKEEDVRRLQLKILNDHFKIGCSKSLEKTYTSILIQKNFKGIDIKHINSFIDDITKLIDKVISDEAYSIIRNYTLIMISRIKEEFYLNSSPNKKFMSATEEISAVSKTIPILEENYQINLNEFEIFKLTDYFLGSHSYNTNMSFYKNWIEIETMTKKIIRKFGKEICLDLSKDEFLINGLLNHIKPAIHRIKNNIELKNSIYTEVIVEYPKLFEITKNSITILEDFLEKPFPQEEVCFLVLHFKGAVDRNLYQKKETKKILLVCGGGLGTSKLIEQQLKENYDINIIKTIPLNQLEKTIVEKKETPDLIITTLEINEFNTEIPVIHVKTILNTEELKKLEKYNLPKYNKKILISNILKSLRKGAVIKDEKIIINELKKHLGNKLIDDTKGEPPILSELLLQSNIELNLNIKTWEEAIKKAGNILYREGYVEGNYSTEMIKVISRFGPYMVIAPNLAIPHTEKKYVKKTGMCLITLTQPVYFSGGIPVNTVLAFSSVDDSEHFFALSKFLEMVKSYDFLKKAHNTSSPKKIIEIIKKYEFLINLGKHKEPNF</sequence>
<organism evidence="9 10">
    <name type="scientific">Psychrilyobacter piezotolerans</name>
    <dbReference type="NCBI Taxonomy" id="2293438"/>
    <lineage>
        <taxon>Bacteria</taxon>
        <taxon>Fusobacteriati</taxon>
        <taxon>Fusobacteriota</taxon>
        <taxon>Fusobacteriia</taxon>
        <taxon>Fusobacteriales</taxon>
        <taxon>Fusobacteriaceae</taxon>
        <taxon>Psychrilyobacter</taxon>
    </lineage>
</organism>
<feature type="domain" description="PTS EIIA type-2" evidence="6">
    <location>
        <begin position="544"/>
        <end position="684"/>
    </location>
</feature>
<dbReference type="PANTHER" id="PTHR30185:SF12">
    <property type="entry name" value="TRANSCRIPTIONAL REGULATOR MANR"/>
    <property type="match status" value="1"/>
</dbReference>
<dbReference type="InterPro" id="IPR036095">
    <property type="entry name" value="PTS_EIIB-like_sf"/>
</dbReference>
<dbReference type="InterPro" id="IPR036388">
    <property type="entry name" value="WH-like_DNA-bd_sf"/>
</dbReference>
<dbReference type="RefSeq" id="WP_114642869.1">
    <property type="nucleotide sequence ID" value="NZ_JAACIO010000020.1"/>
</dbReference>
<evidence type="ECO:0000256" key="2">
    <source>
        <dbReference type="ARBA" id="ARBA00022737"/>
    </source>
</evidence>
<protein>
    <submittedName>
        <fullName evidence="9">PRD domain-containing protein</fullName>
    </submittedName>
</protein>
<evidence type="ECO:0000313" key="9">
    <source>
        <dbReference type="EMBL" id="REI40484.1"/>
    </source>
</evidence>
<dbReference type="InterPro" id="IPR013011">
    <property type="entry name" value="PTS_EIIB_2"/>
</dbReference>
<dbReference type="PANTHER" id="PTHR30185">
    <property type="entry name" value="CRYPTIC BETA-GLUCOSIDE BGL OPERON ANTITERMINATOR"/>
    <property type="match status" value="1"/>
</dbReference>
<evidence type="ECO:0000259" key="8">
    <source>
        <dbReference type="PROSITE" id="PS51372"/>
    </source>
</evidence>
<dbReference type="Pfam" id="PF05043">
    <property type="entry name" value="Mga"/>
    <property type="match status" value="1"/>
</dbReference>
<dbReference type="EMBL" id="QUAJ01000019">
    <property type="protein sequence ID" value="REI40484.1"/>
    <property type="molecule type" value="Genomic_DNA"/>
</dbReference>
<dbReference type="InterPro" id="IPR003501">
    <property type="entry name" value="PTS_EIIB_2/3"/>
</dbReference>
<dbReference type="Gene3D" id="1.10.10.10">
    <property type="entry name" value="Winged helix-like DNA-binding domain superfamily/Winged helix DNA-binding domain"/>
    <property type="match status" value="1"/>
</dbReference>
<dbReference type="Gene3D" id="3.40.930.10">
    <property type="entry name" value="Mannitol-specific EII, Chain A"/>
    <property type="match status" value="1"/>
</dbReference>
<name>A0ABX9KFN4_9FUSO</name>
<dbReference type="PROSITE" id="PS51094">
    <property type="entry name" value="PTS_EIIA_TYPE_2"/>
    <property type="match status" value="1"/>
</dbReference>
<keyword evidence="3" id="KW-0805">Transcription regulation</keyword>
<dbReference type="Pfam" id="PF02302">
    <property type="entry name" value="PTS_IIB"/>
    <property type="match status" value="1"/>
</dbReference>
<dbReference type="InterPro" id="IPR007737">
    <property type="entry name" value="Mga_HTH"/>
</dbReference>
<dbReference type="InterPro" id="IPR036634">
    <property type="entry name" value="PRD_sf"/>
</dbReference>
<gene>
    <name evidence="9" type="ORF">DYH56_10720</name>
</gene>
<keyword evidence="1" id="KW-0808">Transferase</keyword>
<keyword evidence="5" id="KW-0804">Transcription</keyword>